<gene>
    <name evidence="2" type="ORF">EJB05_39689</name>
</gene>
<feature type="non-terminal residue" evidence="2">
    <location>
        <position position="1"/>
    </location>
</feature>
<dbReference type="Gramene" id="TVU16138">
    <property type="protein sequence ID" value="TVU16138"/>
    <property type="gene ID" value="EJB05_39689"/>
</dbReference>
<feature type="compositionally biased region" description="Polar residues" evidence="1">
    <location>
        <begin position="14"/>
        <end position="26"/>
    </location>
</feature>
<name>A0A5J9TZ47_9POAL</name>
<comment type="caution">
    <text evidence="2">The sequence shown here is derived from an EMBL/GenBank/DDBJ whole genome shotgun (WGS) entry which is preliminary data.</text>
</comment>
<sequence length="489" mass="53135">MRRSARHVRKFTSDRSATVQAESNDPSIPVPCAALFLRSARPNDDLSPATEAYERTWNILSCCPHPFDSDVFEYMHGGQMGAAKKQRRRGTGAAAQGGSGDSAVGDGDGDGGRMRDAHARATAEDPNPRPSAPRNAAEPARLTRARFASPPPLALLRPQIAQPVQRPRSPLHRPPISLSAAAPTRSQRRRSHPLQAPIGYRSLRLKMQQPTGEAPSGSRSLEPERSRRVCAMENIRVGGVTQENAAAIGLREAKESSSVDSMKLCDAVPSEISMVLGQDADSSELKNQKEELCTNTMEVPHGKVRAAEQFEFQGASSIDMMTAVALHEHPADNHKHQKEESDAGSLEMTKEKKIAIADEGQESPRAAKTLAKGEDRQSSSGSARSNQVVSSLDMVVIRGLVTDRSISALGILVDDNKLLNVFSLDLGEIFMQSMLLELLRMAQVDAPLWNAPGMDGPGETLNEEYARMFRRGIGPKQYELKSEASLSYS</sequence>
<reference evidence="2 3" key="1">
    <citation type="journal article" date="2019" name="Sci. Rep.">
        <title>A high-quality genome of Eragrostis curvula grass provides insights into Poaceae evolution and supports new strategies to enhance forage quality.</title>
        <authorList>
            <person name="Carballo J."/>
            <person name="Santos B.A.C.M."/>
            <person name="Zappacosta D."/>
            <person name="Garbus I."/>
            <person name="Selva J.P."/>
            <person name="Gallo C.A."/>
            <person name="Diaz A."/>
            <person name="Albertini E."/>
            <person name="Caccamo M."/>
            <person name="Echenique V."/>
        </authorList>
    </citation>
    <scope>NUCLEOTIDE SEQUENCE [LARGE SCALE GENOMIC DNA]</scope>
    <source>
        <strain evidence="3">cv. Victoria</strain>
        <tissue evidence="2">Leaf</tissue>
    </source>
</reference>
<dbReference type="AlphaFoldDB" id="A0A5J9TZ47"/>
<feature type="compositionally biased region" description="Basic and acidic residues" evidence="1">
    <location>
        <begin position="110"/>
        <end position="127"/>
    </location>
</feature>
<keyword evidence="3" id="KW-1185">Reference proteome</keyword>
<dbReference type="EMBL" id="RWGY01000031">
    <property type="protein sequence ID" value="TVU16138.1"/>
    <property type="molecule type" value="Genomic_DNA"/>
</dbReference>
<evidence type="ECO:0000313" key="2">
    <source>
        <dbReference type="EMBL" id="TVU16138.1"/>
    </source>
</evidence>
<feature type="compositionally biased region" description="Basic residues" evidence="1">
    <location>
        <begin position="1"/>
        <end position="10"/>
    </location>
</feature>
<feature type="region of interest" description="Disordered" evidence="1">
    <location>
        <begin position="83"/>
        <end position="226"/>
    </location>
</feature>
<dbReference type="Proteomes" id="UP000324897">
    <property type="component" value="Unassembled WGS sequence"/>
</dbReference>
<proteinExistence type="predicted"/>
<organism evidence="2 3">
    <name type="scientific">Eragrostis curvula</name>
    <name type="common">weeping love grass</name>
    <dbReference type="NCBI Taxonomy" id="38414"/>
    <lineage>
        <taxon>Eukaryota</taxon>
        <taxon>Viridiplantae</taxon>
        <taxon>Streptophyta</taxon>
        <taxon>Embryophyta</taxon>
        <taxon>Tracheophyta</taxon>
        <taxon>Spermatophyta</taxon>
        <taxon>Magnoliopsida</taxon>
        <taxon>Liliopsida</taxon>
        <taxon>Poales</taxon>
        <taxon>Poaceae</taxon>
        <taxon>PACMAD clade</taxon>
        <taxon>Chloridoideae</taxon>
        <taxon>Eragrostideae</taxon>
        <taxon>Eragrostidinae</taxon>
        <taxon>Eragrostis</taxon>
    </lineage>
</organism>
<protein>
    <submittedName>
        <fullName evidence="2">Uncharacterized protein</fullName>
    </submittedName>
</protein>
<evidence type="ECO:0000313" key="3">
    <source>
        <dbReference type="Proteomes" id="UP000324897"/>
    </source>
</evidence>
<evidence type="ECO:0000256" key="1">
    <source>
        <dbReference type="SAM" id="MobiDB-lite"/>
    </source>
</evidence>
<feature type="region of interest" description="Disordered" evidence="1">
    <location>
        <begin position="355"/>
        <end position="385"/>
    </location>
</feature>
<accession>A0A5J9TZ47</accession>
<feature type="region of interest" description="Disordered" evidence="1">
    <location>
        <begin position="1"/>
        <end position="28"/>
    </location>
</feature>